<dbReference type="EMBL" id="ANNE01000002">
    <property type="protein sequence ID" value="ERJ24067.1"/>
    <property type="molecule type" value="Genomic_DNA"/>
</dbReference>
<comment type="caution">
    <text evidence="1">The sequence shown here is derived from an EMBL/GenBank/DDBJ whole genome shotgun (WGS) entry which is preliminary data.</text>
</comment>
<evidence type="ECO:0000313" key="2">
    <source>
        <dbReference type="Proteomes" id="UP000016636"/>
    </source>
</evidence>
<accession>U2F1M7</accession>
<name>U2F1M7_9BACT</name>
<protein>
    <submittedName>
        <fullName evidence="1">Uncharacterized protein</fullName>
    </submittedName>
</protein>
<dbReference type="Proteomes" id="UP000016636">
    <property type="component" value="Unassembled WGS sequence"/>
</dbReference>
<dbReference type="AlphaFoldDB" id="U2F1M7"/>
<evidence type="ECO:0000313" key="1">
    <source>
        <dbReference type="EMBL" id="ERJ24067.1"/>
    </source>
</evidence>
<gene>
    <name evidence="1" type="ORF">UNSW3_696</name>
</gene>
<sequence length="58" mass="6526">MLLIIFSDGTNSGFCSCFSNFNSLTFIIFRYVDSVKSFNVCEIFFIPKASSLKLLEVA</sequence>
<proteinExistence type="predicted"/>
<organism evidence="1 2">
    <name type="scientific">Campylobacter concisus UNSW3</name>
    <dbReference type="NCBI Taxonomy" id="1242966"/>
    <lineage>
        <taxon>Bacteria</taxon>
        <taxon>Pseudomonadati</taxon>
        <taxon>Campylobacterota</taxon>
        <taxon>Epsilonproteobacteria</taxon>
        <taxon>Campylobacterales</taxon>
        <taxon>Campylobacteraceae</taxon>
        <taxon>Campylobacter</taxon>
    </lineage>
</organism>
<reference evidence="1 2" key="1">
    <citation type="journal article" date="2013" name="BMC Genomics">
        <title>Comparative genomics of Campylobacter concisus isolates reveals genetic diversity and provides insights into disease association.</title>
        <authorList>
            <person name="Deshpande N.P."/>
            <person name="Kaakoush N.O."/>
            <person name="Wilkins M.R."/>
            <person name="Mitchell H.M."/>
        </authorList>
    </citation>
    <scope>NUCLEOTIDE SEQUENCE [LARGE SCALE GENOMIC DNA]</scope>
    <source>
        <strain evidence="1 2">UNSW3</strain>
    </source>
</reference>